<comment type="caution">
    <text evidence="1">The sequence shown here is derived from an EMBL/GenBank/DDBJ whole genome shotgun (WGS) entry which is preliminary data.</text>
</comment>
<dbReference type="PANTHER" id="PTHR37763:SF1">
    <property type="entry name" value="EXOSOME COMPLEX EXONUCLEASE"/>
    <property type="match status" value="1"/>
</dbReference>
<accession>A0A540L488</accession>
<keyword evidence="2" id="KW-1185">Reference proteome</keyword>
<dbReference type="EMBL" id="VIEB01000772">
    <property type="protein sequence ID" value="TQD81288.1"/>
    <property type="molecule type" value="Genomic_DNA"/>
</dbReference>
<dbReference type="Proteomes" id="UP000315295">
    <property type="component" value="Unassembled WGS sequence"/>
</dbReference>
<sequence>MTCRHIEKFIYGAKHLMAKRNGALHVNVKLFHWSEESREDPLPPEWYQKAFPKLTKLTQLLKNVDLIDGRLVNVSDDSIIIDDRTENRMLTFKSLARVFIGAPLVQKALRNNVAALSGGRIYNPFVCFGTPSEREPMIVNSLSVVGGFLNISAQQRQSVRVTISPQVTQHRIWTGMLEEVLNGLKSELDYLDYQYPSKGIKMGQQIVSSCLKFLADTSTSISYENDSSSWTRLVPAKVIDSSGLQKWEDVLEMFSDLIDWLKNERWLLTSVEKLEVMKEGLRQIKDVLTDRSIGHKEVRHQESLVQKKLTKTLGHSSKCLFTLLLYYLYGRVRDIEVDIRGGIYSRGSGDDFCLCMARIVTSDEEEMVWSGVRQLDRALGLFKFVWETAGMKGALQLQGHVWCVGAEGRVLTYRGNTFFVHGIHV</sequence>
<proteinExistence type="predicted"/>
<reference evidence="1 2" key="1">
    <citation type="journal article" date="2019" name="G3 (Bethesda)">
        <title>Sequencing of a Wild Apple (Malus baccata) Genome Unravels the Differences Between Cultivated and Wild Apple Species Regarding Disease Resistance and Cold Tolerance.</title>
        <authorList>
            <person name="Chen X."/>
        </authorList>
    </citation>
    <scope>NUCLEOTIDE SEQUENCE [LARGE SCALE GENOMIC DNA]</scope>
    <source>
        <strain evidence="2">cv. Shandingzi</strain>
        <tissue evidence="1">Leaves</tissue>
    </source>
</reference>
<dbReference type="STRING" id="106549.A0A540L488"/>
<name>A0A540L488_MALBA</name>
<gene>
    <name evidence="1" type="ORF">C1H46_033143</name>
</gene>
<evidence type="ECO:0000313" key="2">
    <source>
        <dbReference type="Proteomes" id="UP000315295"/>
    </source>
</evidence>
<protein>
    <submittedName>
        <fullName evidence="1">Uncharacterized protein</fullName>
    </submittedName>
</protein>
<dbReference type="PANTHER" id="PTHR37763">
    <property type="entry name" value="EXOSOME COMPLEX EXONUCLEASE"/>
    <property type="match status" value="1"/>
</dbReference>
<evidence type="ECO:0000313" key="1">
    <source>
        <dbReference type="EMBL" id="TQD81288.1"/>
    </source>
</evidence>
<organism evidence="1 2">
    <name type="scientific">Malus baccata</name>
    <name type="common">Siberian crab apple</name>
    <name type="synonym">Pyrus baccata</name>
    <dbReference type="NCBI Taxonomy" id="106549"/>
    <lineage>
        <taxon>Eukaryota</taxon>
        <taxon>Viridiplantae</taxon>
        <taxon>Streptophyta</taxon>
        <taxon>Embryophyta</taxon>
        <taxon>Tracheophyta</taxon>
        <taxon>Spermatophyta</taxon>
        <taxon>Magnoliopsida</taxon>
        <taxon>eudicotyledons</taxon>
        <taxon>Gunneridae</taxon>
        <taxon>Pentapetalae</taxon>
        <taxon>rosids</taxon>
        <taxon>fabids</taxon>
        <taxon>Rosales</taxon>
        <taxon>Rosaceae</taxon>
        <taxon>Amygdaloideae</taxon>
        <taxon>Maleae</taxon>
        <taxon>Malus</taxon>
    </lineage>
</organism>
<dbReference type="AlphaFoldDB" id="A0A540L488"/>